<keyword evidence="5" id="KW-0949">S-adenosyl-L-methionine</keyword>
<dbReference type="Proteomes" id="UP000001036">
    <property type="component" value="Chromosome"/>
</dbReference>
<evidence type="ECO:0000256" key="2">
    <source>
        <dbReference type="ARBA" id="ARBA00022552"/>
    </source>
</evidence>
<dbReference type="Pfam" id="PF08468">
    <property type="entry name" value="MTS_N"/>
    <property type="match status" value="1"/>
</dbReference>
<reference evidence="8 9" key="1">
    <citation type="journal article" date="2008" name="J. Bacteriol.">
        <title>Insights into plant cell wall degradation from the genome sequence of the soil bacterium Cellvibrio japonicus.</title>
        <authorList>
            <person name="Deboy R.T."/>
            <person name="Mongodin E.F."/>
            <person name="Fouts D.E."/>
            <person name="Tailford L.E."/>
            <person name="Khouri H."/>
            <person name="Emerson J.B."/>
            <person name="Mohamoud Y."/>
            <person name="Watkins K."/>
            <person name="Henrissat B."/>
            <person name="Gilbert H.J."/>
            <person name="Nelson K.E."/>
        </authorList>
    </citation>
    <scope>NUCLEOTIDE SEQUENCE [LARGE SCALE GENOMIC DNA]</scope>
    <source>
        <strain evidence="8 9">Ueda107</strain>
    </source>
</reference>
<evidence type="ECO:0000256" key="1">
    <source>
        <dbReference type="ARBA" id="ARBA00022490"/>
    </source>
</evidence>
<evidence type="ECO:0000313" key="8">
    <source>
        <dbReference type="EMBL" id="ACE83236.1"/>
    </source>
</evidence>
<dbReference type="CDD" id="cd02440">
    <property type="entry name" value="AdoMet_MTases"/>
    <property type="match status" value="1"/>
</dbReference>
<name>B3PHG8_CELJU</name>
<keyword evidence="3 8" id="KW-0489">Methyltransferase</keyword>
<gene>
    <name evidence="8" type="ordered locus">CJA_1967</name>
</gene>
<evidence type="ECO:0000256" key="4">
    <source>
        <dbReference type="ARBA" id="ARBA00022679"/>
    </source>
</evidence>
<dbReference type="GO" id="GO:0008990">
    <property type="term" value="F:rRNA (guanine-N2-)-methyltransferase activity"/>
    <property type="evidence" value="ECO:0007669"/>
    <property type="project" value="InterPro"/>
</dbReference>
<dbReference type="InterPro" id="IPR002052">
    <property type="entry name" value="DNA_methylase_N6_adenine_CS"/>
</dbReference>
<organism evidence="8 9">
    <name type="scientific">Cellvibrio japonicus (strain Ueda107)</name>
    <name type="common">Pseudomonas fluorescens subsp. cellulosa</name>
    <dbReference type="NCBI Taxonomy" id="498211"/>
    <lineage>
        <taxon>Bacteria</taxon>
        <taxon>Pseudomonadati</taxon>
        <taxon>Pseudomonadota</taxon>
        <taxon>Gammaproteobacteria</taxon>
        <taxon>Cellvibrionales</taxon>
        <taxon>Cellvibrionaceae</taxon>
        <taxon>Cellvibrio</taxon>
    </lineage>
</organism>
<dbReference type="AlphaFoldDB" id="B3PHG8"/>
<evidence type="ECO:0000259" key="6">
    <source>
        <dbReference type="Pfam" id="PF05175"/>
    </source>
</evidence>
<dbReference type="GO" id="GO:0003676">
    <property type="term" value="F:nucleic acid binding"/>
    <property type="evidence" value="ECO:0007669"/>
    <property type="project" value="InterPro"/>
</dbReference>
<keyword evidence="4 8" id="KW-0808">Transferase</keyword>
<feature type="domain" description="Methyltransferase small N-terminal" evidence="7">
    <location>
        <begin position="43"/>
        <end position="132"/>
    </location>
</feature>
<dbReference type="Pfam" id="PF05175">
    <property type="entry name" value="MTS"/>
    <property type="match status" value="1"/>
</dbReference>
<dbReference type="SUPFAM" id="SSF53335">
    <property type="entry name" value="S-adenosyl-L-methionine-dependent methyltransferases"/>
    <property type="match status" value="1"/>
</dbReference>
<dbReference type="PANTHER" id="PTHR47816:SF4">
    <property type="entry name" value="RIBOSOMAL RNA SMALL SUBUNIT METHYLTRANSFERASE C"/>
    <property type="match status" value="1"/>
</dbReference>
<dbReference type="Gene3D" id="3.40.50.150">
    <property type="entry name" value="Vaccinia Virus protein VP39"/>
    <property type="match status" value="2"/>
</dbReference>
<dbReference type="InterPro" id="IPR007848">
    <property type="entry name" value="Small_mtfrase_dom"/>
</dbReference>
<proteinExistence type="predicted"/>
<dbReference type="eggNOG" id="COG2813">
    <property type="taxonomic scope" value="Bacteria"/>
</dbReference>
<accession>B3PHG8</accession>
<evidence type="ECO:0000256" key="5">
    <source>
        <dbReference type="ARBA" id="ARBA00022691"/>
    </source>
</evidence>
<keyword evidence="9" id="KW-1185">Reference proteome</keyword>
<feature type="domain" description="Methyltransferase small" evidence="6">
    <location>
        <begin position="180"/>
        <end position="352"/>
    </location>
</feature>
<protein>
    <submittedName>
        <fullName evidence="8">Putative ribosomal RNA small subunit methyltransferase C</fullName>
    </submittedName>
</protein>
<sequence>MVSMMSDPAFLWLLQQLQHEPGSNSLWCVDENTTEEWRSLAPTSHIHVVSNRWDLADAMGQAGWHSAFHDFDLRQQAAASLDAVFYRISKEKPLVHHLLNQAWRCLKIGGKLYLSGQKNEGIKTFAEKAADLLGCARQTQKQGLAYSAILTKQGNVTQGRLLDDSDYSTLRVINPESAVPLLSKPGQFGWNKADQGSRFLLEHLPALLRSEQLAPTTCLDLGCGYGYLTLNASKLPECASIQQWLLTDNNAAALLSAQANVDYHQLNAQVVGDDCAAHLREPLDLILCNPPFHQGFNVEGELTGKFIATAQRLLKRGGLALFVVNQFIPLEKKAAGVFRTIKLLADNGSFKLVVLSN</sequence>
<dbReference type="InterPro" id="IPR046977">
    <property type="entry name" value="RsmC/RlmG"/>
</dbReference>
<dbReference type="PANTHER" id="PTHR47816">
    <property type="entry name" value="RIBOSOMAL RNA SMALL SUBUNIT METHYLTRANSFERASE C"/>
    <property type="match status" value="1"/>
</dbReference>
<evidence type="ECO:0000313" key="9">
    <source>
        <dbReference type="Proteomes" id="UP000001036"/>
    </source>
</evidence>
<keyword evidence="2" id="KW-0698">rRNA processing</keyword>
<dbReference type="EMBL" id="CP000934">
    <property type="protein sequence ID" value="ACE83236.1"/>
    <property type="molecule type" value="Genomic_DNA"/>
</dbReference>
<dbReference type="KEGG" id="cja:CJA_1967"/>
<dbReference type="InterPro" id="IPR029063">
    <property type="entry name" value="SAM-dependent_MTases_sf"/>
</dbReference>
<dbReference type="PROSITE" id="PS00092">
    <property type="entry name" value="N6_MTASE"/>
    <property type="match status" value="1"/>
</dbReference>
<evidence type="ECO:0000259" key="7">
    <source>
        <dbReference type="Pfam" id="PF08468"/>
    </source>
</evidence>
<dbReference type="InterPro" id="IPR013675">
    <property type="entry name" value="Mtase_sm_N"/>
</dbReference>
<evidence type="ECO:0000256" key="3">
    <source>
        <dbReference type="ARBA" id="ARBA00022603"/>
    </source>
</evidence>
<dbReference type="STRING" id="498211.CJA_1967"/>
<keyword evidence="1" id="KW-0963">Cytoplasm</keyword>
<dbReference type="HOGENOM" id="CLU_049581_3_0_6"/>